<accession>A0A0U0RNL7</accession>
<dbReference type="EMBL" id="CFOE01000273">
    <property type="protein sequence ID" value="CFE39814.1"/>
    <property type="molecule type" value="Genomic_DNA"/>
</dbReference>
<evidence type="ECO:0000313" key="1">
    <source>
        <dbReference type="EMBL" id="CFE39814.1"/>
    </source>
</evidence>
<evidence type="ECO:0000313" key="7">
    <source>
        <dbReference type="Proteomes" id="UP000038802"/>
    </source>
</evidence>
<dbReference type="EMBL" id="CSAD01000130">
    <property type="protein sequence ID" value="COV19042.1"/>
    <property type="molecule type" value="Genomic_DNA"/>
</dbReference>
<reference evidence="7 8" key="1">
    <citation type="submission" date="2015-03" db="EMBL/GenBank/DDBJ databases">
        <authorList>
            <consortium name="Pathogen Informatics"/>
        </authorList>
    </citation>
    <scope>NUCLEOTIDE SEQUENCE [LARGE SCALE GENOMIC DNA]</scope>
    <source>
        <strain evidence="3 12">Bir 172</strain>
        <strain evidence="4 9">G09801536</strain>
        <strain evidence="1 11">G09901357</strain>
        <strain evidence="2 10">H09601792</strain>
        <strain evidence="7">K00500041</strain>
        <strain evidence="6 8">M09401471</strain>
    </source>
</reference>
<dbReference type="EMBL" id="CSAE01000238">
    <property type="protein sequence ID" value="COV90772.1"/>
    <property type="molecule type" value="Genomic_DNA"/>
</dbReference>
<dbReference type="Proteomes" id="UP000048948">
    <property type="component" value="Unassembled WGS sequence"/>
</dbReference>
<dbReference type="Proteomes" id="UP000045842">
    <property type="component" value="Unassembled WGS sequence"/>
</dbReference>
<dbReference type="Proteomes" id="UP000044938">
    <property type="component" value="Unassembled WGS sequence"/>
</dbReference>
<dbReference type="EMBL" id="CNGE01000166">
    <property type="protein sequence ID" value="CKS07768.1"/>
    <property type="molecule type" value="Genomic_DNA"/>
</dbReference>
<evidence type="ECO:0000313" key="6">
    <source>
        <dbReference type="EMBL" id="COW19968.1"/>
    </source>
</evidence>
<evidence type="ECO:0000313" key="4">
    <source>
        <dbReference type="EMBL" id="COV19042.1"/>
    </source>
</evidence>
<organism evidence="5 7">
    <name type="scientific">Mycobacterium tuberculosis</name>
    <dbReference type="NCBI Taxonomy" id="1773"/>
    <lineage>
        <taxon>Bacteria</taxon>
        <taxon>Bacillati</taxon>
        <taxon>Actinomycetota</taxon>
        <taxon>Actinomycetes</taxon>
        <taxon>Mycobacteriales</taxon>
        <taxon>Mycobacteriaceae</taxon>
        <taxon>Mycobacterium</taxon>
        <taxon>Mycobacterium tuberculosis complex</taxon>
    </lineage>
</organism>
<evidence type="ECO:0000313" key="9">
    <source>
        <dbReference type="Proteomes" id="UP000045842"/>
    </source>
</evidence>
<evidence type="ECO:0000313" key="8">
    <source>
        <dbReference type="Proteomes" id="UP000044938"/>
    </source>
</evidence>
<evidence type="ECO:0000313" key="12">
    <source>
        <dbReference type="Proteomes" id="UP000048948"/>
    </source>
</evidence>
<sequence length="148" mass="14335">MNVPLSGGTSPVTIPGFTIPGSPLNLTANGGLGPINIPINITSAPGFGNSTTTPSSGFFNSGDGSASGFGNVGPGISGLWNQVPNALQGGVSGIYNVGQLASGVANLGNTVSGFNNTSTVGHLTAAFNSGVNNIGQMLLGFFSPGAGP</sequence>
<gene>
    <name evidence="4" type="ORF">ERS007679_01266</name>
    <name evidence="1" type="ORF">ERS007681_02202</name>
    <name evidence="2" type="ORF">ERS007688_01133</name>
    <name evidence="5" type="ORF">ERS007703_02283</name>
    <name evidence="6" type="ORF">ERS007720_01988</name>
    <name evidence="3" type="ORF">ERS027646_01223</name>
</gene>
<proteinExistence type="predicted"/>
<evidence type="ECO:0000313" key="3">
    <source>
        <dbReference type="EMBL" id="CKS07768.1"/>
    </source>
</evidence>
<dbReference type="Proteomes" id="UP000038802">
    <property type="component" value="Unassembled WGS sequence"/>
</dbReference>
<name>A0A0U0RNL7_MYCTX</name>
<evidence type="ECO:0000313" key="10">
    <source>
        <dbReference type="Proteomes" id="UP000046947"/>
    </source>
</evidence>
<evidence type="ECO:0000313" key="5">
    <source>
        <dbReference type="EMBL" id="COV90772.1"/>
    </source>
</evidence>
<evidence type="ECO:0000313" key="2">
    <source>
        <dbReference type="EMBL" id="CFE48584.1"/>
    </source>
</evidence>
<protein>
    <submittedName>
        <fullName evidence="5">PPE family protein</fullName>
    </submittedName>
</protein>
<dbReference type="STRING" id="115862.BBG46_10085"/>
<dbReference type="EMBL" id="CFOH01000134">
    <property type="protein sequence ID" value="CFE48584.1"/>
    <property type="molecule type" value="Genomic_DNA"/>
</dbReference>
<dbReference type="AlphaFoldDB" id="A0A0U0RNL7"/>
<evidence type="ECO:0000313" key="11">
    <source>
        <dbReference type="Proteomes" id="UP000048289"/>
    </source>
</evidence>
<dbReference type="EMBL" id="CSAJ01000229">
    <property type="protein sequence ID" value="COW19968.1"/>
    <property type="molecule type" value="Genomic_DNA"/>
</dbReference>
<dbReference type="Proteomes" id="UP000048289">
    <property type="component" value="Unassembled WGS sequence"/>
</dbReference>
<reference evidence="5" key="2">
    <citation type="submission" date="2015-03" db="EMBL/GenBank/DDBJ databases">
        <authorList>
            <person name="Murphy D."/>
        </authorList>
    </citation>
    <scope>NUCLEOTIDE SEQUENCE [LARGE SCALE GENOMIC DNA]</scope>
    <source>
        <strain evidence="5">K00500041</strain>
    </source>
</reference>
<dbReference type="Proteomes" id="UP000046947">
    <property type="component" value="Unassembled WGS sequence"/>
</dbReference>